<evidence type="ECO:0000256" key="7">
    <source>
        <dbReference type="ARBA" id="ARBA00022777"/>
    </source>
</evidence>
<keyword evidence="7" id="KW-0418">Kinase</keyword>
<keyword evidence="4" id="KW-0762">Sugar transport</keyword>
<keyword evidence="10" id="KW-1185">Reference proteome</keyword>
<organism evidence="9 10">
    <name type="scientific">Dielma fastidiosa</name>
    <dbReference type="NCBI Taxonomy" id="1034346"/>
    <lineage>
        <taxon>Bacteria</taxon>
        <taxon>Bacillati</taxon>
        <taxon>Bacillota</taxon>
        <taxon>Erysipelotrichia</taxon>
        <taxon>Erysipelotrichales</taxon>
        <taxon>Erysipelotrichaceae</taxon>
        <taxon>Dielma</taxon>
    </lineage>
</organism>
<accession>A0A318KN63</accession>
<dbReference type="EMBL" id="QJKH01000009">
    <property type="protein sequence ID" value="PXX77902.1"/>
    <property type="molecule type" value="Genomic_DNA"/>
</dbReference>
<dbReference type="PANTHER" id="PTHR33799">
    <property type="entry name" value="PTS PERMEASE-RELATED-RELATED"/>
    <property type="match status" value="1"/>
</dbReference>
<dbReference type="Proteomes" id="UP000247612">
    <property type="component" value="Unassembled WGS sequence"/>
</dbReference>
<keyword evidence="2" id="KW-0813">Transport</keyword>
<evidence type="ECO:0000313" key="10">
    <source>
        <dbReference type="Proteomes" id="UP000247612"/>
    </source>
</evidence>
<dbReference type="InterPro" id="IPR033887">
    <property type="entry name" value="PTS_IIA_man"/>
</dbReference>
<dbReference type="Pfam" id="PF03610">
    <property type="entry name" value="EIIA-man"/>
    <property type="match status" value="1"/>
</dbReference>
<dbReference type="Gene3D" id="3.40.50.510">
    <property type="entry name" value="Phosphotransferase system, mannose-type IIA component"/>
    <property type="match status" value="1"/>
</dbReference>
<dbReference type="PROSITE" id="PS51096">
    <property type="entry name" value="PTS_EIIA_TYPE_4"/>
    <property type="match status" value="1"/>
</dbReference>
<dbReference type="RefSeq" id="WP_022939100.1">
    <property type="nucleotide sequence ID" value="NZ_CABKRQ010000007.1"/>
</dbReference>
<name>A0A318KN63_9FIRM</name>
<dbReference type="SUPFAM" id="SSF53062">
    <property type="entry name" value="PTS system fructose IIA component-like"/>
    <property type="match status" value="1"/>
</dbReference>
<dbReference type="GO" id="GO:0005737">
    <property type="term" value="C:cytoplasm"/>
    <property type="evidence" value="ECO:0007669"/>
    <property type="project" value="UniProtKB-SubCell"/>
</dbReference>
<reference evidence="9 10" key="1">
    <citation type="submission" date="2018-05" db="EMBL/GenBank/DDBJ databases">
        <title>Genomic Encyclopedia of Type Strains, Phase IV (KMG-IV): sequencing the most valuable type-strain genomes for metagenomic binning, comparative biology and taxonomic classification.</title>
        <authorList>
            <person name="Goeker M."/>
        </authorList>
    </citation>
    <scope>NUCLEOTIDE SEQUENCE [LARGE SCALE GENOMIC DNA]</scope>
    <source>
        <strain evidence="9 10">JC118</strain>
    </source>
</reference>
<dbReference type="GO" id="GO:0016020">
    <property type="term" value="C:membrane"/>
    <property type="evidence" value="ECO:0007669"/>
    <property type="project" value="InterPro"/>
</dbReference>
<keyword evidence="6" id="KW-0598">Phosphotransferase system</keyword>
<evidence type="ECO:0000256" key="3">
    <source>
        <dbReference type="ARBA" id="ARBA00022490"/>
    </source>
</evidence>
<evidence type="ECO:0000313" key="9">
    <source>
        <dbReference type="EMBL" id="PXX77902.1"/>
    </source>
</evidence>
<dbReference type="AlphaFoldDB" id="A0A318KN63"/>
<dbReference type="InterPro" id="IPR004701">
    <property type="entry name" value="PTS_EIIA_man-typ"/>
</dbReference>
<evidence type="ECO:0000256" key="5">
    <source>
        <dbReference type="ARBA" id="ARBA00022679"/>
    </source>
</evidence>
<feature type="domain" description="PTS EIIA type-4" evidence="8">
    <location>
        <begin position="1"/>
        <end position="126"/>
    </location>
</feature>
<evidence type="ECO:0000259" key="8">
    <source>
        <dbReference type="PROSITE" id="PS51096"/>
    </source>
</evidence>
<keyword evidence="5" id="KW-0808">Transferase</keyword>
<dbReference type="GO" id="GO:0009401">
    <property type="term" value="P:phosphoenolpyruvate-dependent sugar phosphotransferase system"/>
    <property type="evidence" value="ECO:0007669"/>
    <property type="project" value="UniProtKB-KW"/>
</dbReference>
<protein>
    <submittedName>
        <fullName evidence="9">PTS system mannose-specific IIA component</fullName>
    </submittedName>
</protein>
<comment type="caution">
    <text evidence="9">The sequence shown here is derived from an EMBL/GenBank/DDBJ whole genome shotgun (WGS) entry which is preliminary data.</text>
</comment>
<evidence type="ECO:0000256" key="4">
    <source>
        <dbReference type="ARBA" id="ARBA00022597"/>
    </source>
</evidence>
<dbReference type="InterPro" id="IPR036662">
    <property type="entry name" value="PTS_EIIA_man-typ_sf"/>
</dbReference>
<dbReference type="STRING" id="1034346.GCA_000313565_02818"/>
<dbReference type="CDD" id="cd00006">
    <property type="entry name" value="PTS_IIA_man"/>
    <property type="match status" value="1"/>
</dbReference>
<evidence type="ECO:0000256" key="2">
    <source>
        <dbReference type="ARBA" id="ARBA00022448"/>
    </source>
</evidence>
<dbReference type="InterPro" id="IPR051471">
    <property type="entry name" value="Bacterial_PTS_sugar_comp"/>
</dbReference>
<keyword evidence="3" id="KW-0963">Cytoplasm</keyword>
<evidence type="ECO:0000256" key="1">
    <source>
        <dbReference type="ARBA" id="ARBA00004496"/>
    </source>
</evidence>
<dbReference type="GeneID" id="94442590"/>
<proteinExistence type="predicted"/>
<gene>
    <name evidence="9" type="ORF">DES51_109157</name>
</gene>
<sequence length="137" mass="15120">MTGILIVTHHNLAQAFMETIEMIAGKHEFLDSLGLVPSQDPESFQELILSKVHGLKTKGYDEIAVVLDLYGGTPCNQTIRLLREHQLKVIVGVNLPMMLQMTLLNTTEVSVEELAEAAIQSGREGVFDVGKSIMKLM</sequence>
<dbReference type="GO" id="GO:0016301">
    <property type="term" value="F:kinase activity"/>
    <property type="evidence" value="ECO:0007669"/>
    <property type="project" value="UniProtKB-KW"/>
</dbReference>
<evidence type="ECO:0000256" key="6">
    <source>
        <dbReference type="ARBA" id="ARBA00022683"/>
    </source>
</evidence>
<dbReference type="PANTHER" id="PTHR33799:SF1">
    <property type="entry name" value="PTS SYSTEM MANNOSE-SPECIFIC EIIAB COMPONENT-RELATED"/>
    <property type="match status" value="1"/>
</dbReference>
<comment type="subcellular location">
    <subcellularLocation>
        <location evidence="1">Cytoplasm</location>
    </subcellularLocation>
</comment>